<gene>
    <name evidence="2" type="ORF">NDU88_005387</name>
</gene>
<dbReference type="AlphaFoldDB" id="A0AAV7WWW6"/>
<comment type="caution">
    <text evidence="2">The sequence shown here is derived from an EMBL/GenBank/DDBJ whole genome shotgun (WGS) entry which is preliminary data.</text>
</comment>
<organism evidence="2 3">
    <name type="scientific">Pleurodeles waltl</name>
    <name type="common">Iberian ribbed newt</name>
    <dbReference type="NCBI Taxonomy" id="8319"/>
    <lineage>
        <taxon>Eukaryota</taxon>
        <taxon>Metazoa</taxon>
        <taxon>Chordata</taxon>
        <taxon>Craniata</taxon>
        <taxon>Vertebrata</taxon>
        <taxon>Euteleostomi</taxon>
        <taxon>Amphibia</taxon>
        <taxon>Batrachia</taxon>
        <taxon>Caudata</taxon>
        <taxon>Salamandroidea</taxon>
        <taxon>Salamandridae</taxon>
        <taxon>Pleurodelinae</taxon>
        <taxon>Pleurodeles</taxon>
    </lineage>
</organism>
<keyword evidence="3" id="KW-1185">Reference proteome</keyword>
<feature type="region of interest" description="Disordered" evidence="1">
    <location>
        <begin position="63"/>
        <end position="127"/>
    </location>
</feature>
<feature type="compositionally biased region" description="Basic and acidic residues" evidence="1">
    <location>
        <begin position="97"/>
        <end position="119"/>
    </location>
</feature>
<name>A0AAV7WWW6_PLEWA</name>
<sequence length="127" mass="14191">MTTQKQGKKGSSLRVLFAKTPVKKQDFARKVGPIPQGDNSGRANELHIIRTLEEAEALLDMDFGQNDLPAGGSEESSWVIQGKQGHTAQQRKKKPTKPSEKESKKEREDLLRMLRHQECLPETGQGL</sequence>
<reference evidence="2" key="1">
    <citation type="journal article" date="2022" name="bioRxiv">
        <title>Sequencing and chromosome-scale assembly of the giantPleurodeles waltlgenome.</title>
        <authorList>
            <person name="Brown T."/>
            <person name="Elewa A."/>
            <person name="Iarovenko S."/>
            <person name="Subramanian E."/>
            <person name="Araus A.J."/>
            <person name="Petzold A."/>
            <person name="Susuki M."/>
            <person name="Suzuki K.-i.T."/>
            <person name="Hayashi T."/>
            <person name="Toyoda A."/>
            <person name="Oliveira C."/>
            <person name="Osipova E."/>
            <person name="Leigh N.D."/>
            <person name="Simon A."/>
            <person name="Yun M.H."/>
        </authorList>
    </citation>
    <scope>NUCLEOTIDE SEQUENCE</scope>
    <source>
        <strain evidence="2">20211129_DDA</strain>
        <tissue evidence="2">Liver</tissue>
    </source>
</reference>
<proteinExistence type="predicted"/>
<evidence type="ECO:0000313" key="3">
    <source>
        <dbReference type="Proteomes" id="UP001066276"/>
    </source>
</evidence>
<evidence type="ECO:0000256" key="1">
    <source>
        <dbReference type="SAM" id="MobiDB-lite"/>
    </source>
</evidence>
<protein>
    <submittedName>
        <fullName evidence="2">Uncharacterized protein</fullName>
    </submittedName>
</protein>
<feature type="compositionally biased region" description="Polar residues" evidence="1">
    <location>
        <begin position="74"/>
        <end position="88"/>
    </location>
</feature>
<dbReference type="Proteomes" id="UP001066276">
    <property type="component" value="Chromosome 1_1"/>
</dbReference>
<evidence type="ECO:0000313" key="2">
    <source>
        <dbReference type="EMBL" id="KAJ1217799.1"/>
    </source>
</evidence>
<dbReference type="EMBL" id="JANPWB010000001">
    <property type="protein sequence ID" value="KAJ1217799.1"/>
    <property type="molecule type" value="Genomic_DNA"/>
</dbReference>
<accession>A0AAV7WWW6</accession>